<protein>
    <submittedName>
        <fullName evidence="1">Uncharacterized protein</fullName>
    </submittedName>
</protein>
<reference evidence="1" key="1">
    <citation type="submission" date="2006-06" db="EMBL/GenBank/DDBJ databases">
        <title>Complete sequence of chromosome 1 of Methanosarcina barkeri str. fusaro.</title>
        <authorList>
            <person name="Copeland A."/>
            <person name="Lucas S."/>
            <person name="Lapidus A."/>
            <person name="Barry K."/>
            <person name="Detter J.C."/>
            <person name="Glavina T."/>
            <person name="Hammon N."/>
            <person name="Israni S."/>
            <person name="Pitluck S."/>
            <person name="Goodwin L.A."/>
            <person name="Saunders E.H."/>
            <person name="Schmutz J."/>
            <person name="Larimer F."/>
            <person name="Land M."/>
            <person name="Anderson I."/>
            <person name="Richardson P."/>
        </authorList>
    </citation>
    <scope>NUCLEOTIDE SEQUENCE</scope>
    <source>
        <strain evidence="1">Fusaro</strain>
    </source>
</reference>
<dbReference type="AlphaFoldDB" id="Q468I0"/>
<dbReference type="PaxDb" id="269797-Mbar_A2812"/>
<dbReference type="OrthoDB" id="130480at2157"/>
<organism evidence="1">
    <name type="scientific">Methanosarcina barkeri (strain Fusaro / DSM 804)</name>
    <dbReference type="NCBI Taxonomy" id="269797"/>
    <lineage>
        <taxon>Archaea</taxon>
        <taxon>Methanobacteriati</taxon>
        <taxon>Methanobacteriota</taxon>
        <taxon>Stenosarchaea group</taxon>
        <taxon>Methanomicrobia</taxon>
        <taxon>Methanosarcinales</taxon>
        <taxon>Methanosarcinaceae</taxon>
        <taxon>Methanosarcina</taxon>
    </lineage>
</organism>
<accession>Q468I0</accession>
<evidence type="ECO:0000313" key="1">
    <source>
        <dbReference type="EMBL" id="AAZ71712.1"/>
    </source>
</evidence>
<sequence length="58" mass="6157">MAVELAGGLEINRDSDIVLASSDVVANDTVGLALLKTFDTIPKIQKLSSGLSLRSKER</sequence>
<dbReference type="eggNOG" id="arCOG02446">
    <property type="taxonomic scope" value="Archaea"/>
</dbReference>
<gene>
    <name evidence="1" type="ordered locus">Mbar_A2812</name>
</gene>
<name>Q468I0_METBF</name>
<proteinExistence type="predicted"/>
<dbReference type="KEGG" id="mba:Mbar_A2812"/>
<dbReference type="HOGENOM" id="CLU_2968443_0_0_2"/>
<dbReference type="EMBL" id="CP000099">
    <property type="protein sequence ID" value="AAZ71712.1"/>
    <property type="molecule type" value="Genomic_DNA"/>
</dbReference>